<dbReference type="InterPro" id="IPR018700">
    <property type="entry name" value="DUF2204"/>
</dbReference>
<proteinExistence type="predicted"/>
<evidence type="ECO:0008006" key="3">
    <source>
        <dbReference type="Google" id="ProtNLM"/>
    </source>
</evidence>
<name>A0ABZ0SJ82_9GAMM</name>
<dbReference type="EMBL" id="CP121472">
    <property type="protein sequence ID" value="WPL19826.1"/>
    <property type="molecule type" value="Genomic_DNA"/>
</dbReference>
<gene>
    <name evidence="1" type="ORF">Thiowin_04973</name>
</gene>
<protein>
    <recommendedName>
        <fullName evidence="3">Nucleotidyltransferase family protein</fullName>
    </recommendedName>
</protein>
<dbReference type="Proteomes" id="UP001432180">
    <property type="component" value="Chromosome"/>
</dbReference>
<sequence>MDFLHVIRDIGGSLDRAGVRYALIGGFAMAMRGVQRATVDLDFILMLEDLDCAHRILRQAGYQRAFHSENVSHYVASQPGLGRIDLLHAFRGPSLSMLARAERLEIAEDVSLPGVRIPVVQVEDIIGLKIQALINDPRREVGDWQDIRLLLETAARMGRKLDWELIEDYLELFGLESEQERMKGWYGEID</sequence>
<organism evidence="1 2">
    <name type="scientific">Thiorhodovibrio winogradskyi</name>
    <dbReference type="NCBI Taxonomy" id="77007"/>
    <lineage>
        <taxon>Bacteria</taxon>
        <taxon>Pseudomonadati</taxon>
        <taxon>Pseudomonadota</taxon>
        <taxon>Gammaproteobacteria</taxon>
        <taxon>Chromatiales</taxon>
        <taxon>Chromatiaceae</taxon>
        <taxon>Thiorhodovibrio</taxon>
    </lineage>
</organism>
<dbReference type="Gene3D" id="3.30.460.40">
    <property type="match status" value="1"/>
</dbReference>
<reference evidence="1 2" key="1">
    <citation type="journal article" date="2023" name="Microorganisms">
        <title>Thiorhodovibrio frisius and Trv. litoralis spp. nov., Two Novel Members from a Clade of Fastidious Purple Sulfur Bacteria That Exhibit Unique Red-Shifted Light-Harvesting Capabilities.</title>
        <authorList>
            <person name="Methner A."/>
            <person name="Kuzyk S.B."/>
            <person name="Petersen J."/>
            <person name="Bauer S."/>
            <person name="Brinkmann H."/>
            <person name="Sichau K."/>
            <person name="Wanner G."/>
            <person name="Wolf J."/>
            <person name="Neumann-Schaal M."/>
            <person name="Henke P."/>
            <person name="Tank M."/>
            <person name="Sproer C."/>
            <person name="Bunk B."/>
            <person name="Overmann J."/>
        </authorList>
    </citation>
    <scope>NUCLEOTIDE SEQUENCE [LARGE SCALE GENOMIC DNA]</scope>
    <source>
        <strain evidence="1 2">DSM 6702</strain>
    </source>
</reference>
<dbReference type="InterPro" id="IPR043519">
    <property type="entry name" value="NT_sf"/>
</dbReference>
<evidence type="ECO:0000313" key="2">
    <source>
        <dbReference type="Proteomes" id="UP001432180"/>
    </source>
</evidence>
<accession>A0ABZ0SJ82</accession>
<dbReference type="SUPFAM" id="SSF81301">
    <property type="entry name" value="Nucleotidyltransferase"/>
    <property type="match status" value="1"/>
</dbReference>
<dbReference type="Pfam" id="PF09970">
    <property type="entry name" value="DUF2204"/>
    <property type="match status" value="1"/>
</dbReference>
<evidence type="ECO:0000313" key="1">
    <source>
        <dbReference type="EMBL" id="WPL19826.1"/>
    </source>
</evidence>
<keyword evidence="2" id="KW-1185">Reference proteome</keyword>